<gene>
    <name evidence="1" type="ORF">GTQ45_11155</name>
</gene>
<evidence type="ECO:0008006" key="3">
    <source>
        <dbReference type="Google" id="ProtNLM"/>
    </source>
</evidence>
<organism evidence="1 2">
    <name type="scientific">Pyruvatibacter mobilis</name>
    <dbReference type="NCBI Taxonomy" id="1712261"/>
    <lineage>
        <taxon>Bacteria</taxon>
        <taxon>Pseudomonadati</taxon>
        <taxon>Pseudomonadota</taxon>
        <taxon>Alphaproteobacteria</taxon>
        <taxon>Hyphomicrobiales</taxon>
        <taxon>Parvibaculaceae</taxon>
        <taxon>Pyruvatibacter</taxon>
    </lineage>
</organism>
<proteinExistence type="predicted"/>
<dbReference type="AlphaFoldDB" id="A0A845QE34"/>
<keyword evidence="2" id="KW-1185">Reference proteome</keyword>
<name>A0A845QE34_9HYPH</name>
<dbReference type="Proteomes" id="UP000470384">
    <property type="component" value="Unassembled WGS sequence"/>
</dbReference>
<sequence length="131" mass="14795">MFERTRGYIEKVVVQINNSYDNQLYDCCAVMCRRLIETLIIEVYEAGGIADAIKGSSGHFCMLAELVAILKGDARFNLGRNAEKGLDDLKRLGDLSAHNRRYNARRNDIDRVKSDLRVVSEELLNLAAMGR</sequence>
<protein>
    <recommendedName>
        <fullName evidence="3">DUF4145 domain-containing protein</fullName>
    </recommendedName>
</protein>
<evidence type="ECO:0000313" key="2">
    <source>
        <dbReference type="Proteomes" id="UP000470384"/>
    </source>
</evidence>
<evidence type="ECO:0000313" key="1">
    <source>
        <dbReference type="EMBL" id="NBG96291.1"/>
    </source>
</evidence>
<comment type="caution">
    <text evidence="1">The sequence shown here is derived from an EMBL/GenBank/DDBJ whole genome shotgun (WGS) entry which is preliminary data.</text>
</comment>
<accession>A0A845QE34</accession>
<dbReference type="EMBL" id="WXYQ01000007">
    <property type="protein sequence ID" value="NBG96291.1"/>
    <property type="molecule type" value="Genomic_DNA"/>
</dbReference>
<reference evidence="1 2" key="1">
    <citation type="journal article" date="2016" name="Int. J. Syst. Evol. Microbiol.">
        <title>Pyruvatibacter mobilis gen. nov., sp. nov., a marine bacterium from the culture broth of Picochlorum sp. 122.</title>
        <authorList>
            <person name="Wang G."/>
            <person name="Tang M."/>
            <person name="Wu H."/>
            <person name="Dai S."/>
            <person name="Li T."/>
            <person name="Chen C."/>
            <person name="He H."/>
            <person name="Fan J."/>
            <person name="Xiang W."/>
            <person name="Li X."/>
        </authorList>
    </citation>
    <scope>NUCLEOTIDE SEQUENCE [LARGE SCALE GENOMIC DNA]</scope>
    <source>
        <strain evidence="1 2">GYP-11</strain>
    </source>
</reference>
<dbReference type="OrthoDB" id="1436757at2"/>